<sequence>MHQTSITALVCAIGAGITAAAGTSLELHILHITVHSGVITQLIFRCRVYR</sequence>
<evidence type="ECO:0000313" key="2">
    <source>
        <dbReference type="Proteomes" id="UP000054928"/>
    </source>
</evidence>
<keyword evidence="2" id="KW-1185">Reference proteome</keyword>
<protein>
    <submittedName>
        <fullName evidence="1">Uncharacterized protein</fullName>
    </submittedName>
</protein>
<evidence type="ECO:0000313" key="1">
    <source>
        <dbReference type="EMBL" id="CEG43779.1"/>
    </source>
</evidence>
<dbReference type="Proteomes" id="UP000054928">
    <property type="component" value="Unassembled WGS sequence"/>
</dbReference>
<name>A0A0N7L6B1_PLAHL</name>
<dbReference type="GeneID" id="36409126"/>
<dbReference type="RefSeq" id="XP_024580148.1">
    <property type="nucleotide sequence ID" value="XM_024729808.1"/>
</dbReference>
<dbReference type="AlphaFoldDB" id="A0A0N7L6B1"/>
<dbReference type="EMBL" id="CCYD01000810">
    <property type="protein sequence ID" value="CEG43779.1"/>
    <property type="molecule type" value="Genomic_DNA"/>
</dbReference>
<organism evidence="1 2">
    <name type="scientific">Plasmopara halstedii</name>
    <name type="common">Downy mildew of sunflower</name>
    <dbReference type="NCBI Taxonomy" id="4781"/>
    <lineage>
        <taxon>Eukaryota</taxon>
        <taxon>Sar</taxon>
        <taxon>Stramenopiles</taxon>
        <taxon>Oomycota</taxon>
        <taxon>Peronosporomycetes</taxon>
        <taxon>Peronosporales</taxon>
        <taxon>Peronosporaceae</taxon>
        <taxon>Plasmopara</taxon>
    </lineage>
</organism>
<proteinExistence type="predicted"/>
<reference evidence="2" key="1">
    <citation type="submission" date="2014-09" db="EMBL/GenBank/DDBJ databases">
        <authorList>
            <person name="Sharma Rahul"/>
            <person name="Thines Marco"/>
        </authorList>
    </citation>
    <scope>NUCLEOTIDE SEQUENCE [LARGE SCALE GENOMIC DNA]</scope>
</reference>
<accession>A0A0N7L6B1</accession>